<dbReference type="InterPro" id="IPR018702">
    <property type="entry name" value="DUF2207"/>
</dbReference>
<evidence type="ECO:0000256" key="2">
    <source>
        <dbReference type="SAM" id="Phobius"/>
    </source>
</evidence>
<feature type="domain" description="DUF2207" evidence="4">
    <location>
        <begin position="31"/>
        <end position="162"/>
    </location>
</feature>
<feature type="region of interest" description="Disordered" evidence="1">
    <location>
        <begin position="590"/>
        <end position="625"/>
    </location>
</feature>
<organism evidence="6 7">
    <name type="scientific">Candidatus Woesebacteria bacterium RIFCSPLOWO2_01_FULL_37_19</name>
    <dbReference type="NCBI Taxonomy" id="1802514"/>
    <lineage>
        <taxon>Bacteria</taxon>
        <taxon>Candidatus Woeseibacteriota</taxon>
    </lineage>
</organism>
<feature type="transmembrane region" description="Helical" evidence="2">
    <location>
        <begin position="238"/>
        <end position="255"/>
    </location>
</feature>
<feature type="transmembrane region" description="Helical" evidence="2">
    <location>
        <begin position="477"/>
        <end position="497"/>
    </location>
</feature>
<keyword evidence="3" id="KW-0732">Signal</keyword>
<evidence type="ECO:0000259" key="4">
    <source>
        <dbReference type="Pfam" id="PF09972"/>
    </source>
</evidence>
<keyword evidence="2" id="KW-0472">Membrane</keyword>
<evidence type="ECO:0000259" key="5">
    <source>
        <dbReference type="Pfam" id="PF20990"/>
    </source>
</evidence>
<feature type="compositionally biased region" description="Gly residues" evidence="1">
    <location>
        <begin position="601"/>
        <end position="625"/>
    </location>
</feature>
<evidence type="ECO:0008006" key="8">
    <source>
        <dbReference type="Google" id="ProtNLM"/>
    </source>
</evidence>
<gene>
    <name evidence="6" type="ORF">A2955_02285</name>
</gene>
<keyword evidence="2" id="KW-0812">Transmembrane</keyword>
<dbReference type="Pfam" id="PF09972">
    <property type="entry name" value="DUF2207"/>
    <property type="match status" value="1"/>
</dbReference>
<evidence type="ECO:0000313" key="6">
    <source>
        <dbReference type="EMBL" id="OGM60844.1"/>
    </source>
</evidence>
<protein>
    <recommendedName>
        <fullName evidence="8">DUF2207 domain-containing protein</fullName>
    </recommendedName>
</protein>
<keyword evidence="2" id="KW-1133">Transmembrane helix</keyword>
<feature type="signal peptide" evidence="3">
    <location>
        <begin position="1"/>
        <end position="24"/>
    </location>
</feature>
<name>A0A1F8B9W9_9BACT</name>
<evidence type="ECO:0000313" key="7">
    <source>
        <dbReference type="Proteomes" id="UP000177501"/>
    </source>
</evidence>
<accession>A0A1F8B9W9</accession>
<dbReference type="Proteomes" id="UP000177501">
    <property type="component" value="Unassembled WGS sequence"/>
</dbReference>
<feature type="transmembrane region" description="Helical" evidence="2">
    <location>
        <begin position="452"/>
        <end position="471"/>
    </location>
</feature>
<evidence type="ECO:0000256" key="3">
    <source>
        <dbReference type="SAM" id="SignalP"/>
    </source>
</evidence>
<dbReference type="AlphaFoldDB" id="A0A1F8B9W9"/>
<dbReference type="STRING" id="1802514.A2955_02285"/>
<proteinExistence type="predicted"/>
<dbReference type="Pfam" id="PF20990">
    <property type="entry name" value="DUF2207_C"/>
    <property type="match status" value="1"/>
</dbReference>
<dbReference type="EMBL" id="MGHA01000015">
    <property type="protein sequence ID" value="OGM60844.1"/>
    <property type="molecule type" value="Genomic_DNA"/>
</dbReference>
<dbReference type="InterPro" id="IPR048389">
    <property type="entry name" value="YciQ-like_C"/>
</dbReference>
<sequence length="625" mass="70752">MKKLFFLPVLLISLFFYSSKNISAQSNGYVITNFASEISIEKDTSLSVKETVTVNFPYEKHGIFRNIPVIYSANGRTIRTKLDLISVTDENGAPYKYSLSKYFRSAQIKIGDPDKEIKGIYTYVITYKINKVIQRFDEYDELYWNVTGSEWDTEILHSEVGVDSTFAEIINAECFAGSFGGSERLCKKEFDKKRSNFESTTVLGGGKDFTIVVALAKNSDLVFPTLWQNILAIVSDNWGYIPSLFPFLFLVYVWYKRGRDKRYIADSIYYKPTDAKERDVGILEKSHLSFVYHPIKDLTPAEAGTLIDSKVDIHDVIAEIVDLARLGFIEIRKIEKKKLLKDQIDYAFIKTKKYDNSEELAKLKNHQKYLLKELFRSTVIHKSIENAEILFKGSDKHLDEARKLLINRQYVLLSGLKNHFYEGLPVFKTKLYEEMEKESLFYEDPEKVRVKWFGMLVLAEIISGFVLFIFIKTTGNYFPFISQAVWSIPAIGFALAMPRRTPKGFSLYQQLKGLSWFLGKGKWRYEIAEKNLFIEEILPFAIALGVLKQLAKDMGELDVKPPNYFAGTTIAAFSGDLSNFQITTTNSLLSSPQGKWSGSGSWSGGSGFTGGSSGGGFGGGGGGSW</sequence>
<feature type="chain" id="PRO_5009535016" description="DUF2207 domain-containing protein" evidence="3">
    <location>
        <begin position="25"/>
        <end position="625"/>
    </location>
</feature>
<comment type="caution">
    <text evidence="6">The sequence shown here is derived from an EMBL/GenBank/DDBJ whole genome shotgun (WGS) entry which is preliminary data.</text>
</comment>
<evidence type="ECO:0000256" key="1">
    <source>
        <dbReference type="SAM" id="MobiDB-lite"/>
    </source>
</evidence>
<reference evidence="6 7" key="1">
    <citation type="journal article" date="2016" name="Nat. Commun.">
        <title>Thousands of microbial genomes shed light on interconnected biogeochemical processes in an aquifer system.</title>
        <authorList>
            <person name="Anantharaman K."/>
            <person name="Brown C.T."/>
            <person name="Hug L.A."/>
            <person name="Sharon I."/>
            <person name="Castelle C.J."/>
            <person name="Probst A.J."/>
            <person name="Thomas B.C."/>
            <person name="Singh A."/>
            <person name="Wilkins M.J."/>
            <person name="Karaoz U."/>
            <person name="Brodie E.L."/>
            <person name="Williams K.H."/>
            <person name="Hubbard S.S."/>
            <person name="Banfield J.F."/>
        </authorList>
    </citation>
    <scope>NUCLEOTIDE SEQUENCE [LARGE SCALE GENOMIC DNA]</scope>
</reference>
<feature type="domain" description="Predicted membrane protein YciQ-like C-terminal" evidence="5">
    <location>
        <begin position="292"/>
        <end position="554"/>
    </location>
</feature>